<dbReference type="eggNOG" id="ENOG502QQGX">
    <property type="taxonomic scope" value="Eukaryota"/>
</dbReference>
<dbReference type="Pfam" id="PF01101">
    <property type="entry name" value="HMG14_17"/>
    <property type="match status" value="1"/>
</dbReference>
<feature type="compositionally biased region" description="Basic and acidic residues" evidence="5">
    <location>
        <begin position="49"/>
        <end position="60"/>
    </location>
</feature>
<name>E1BA81_BOVIN</name>
<dbReference type="Ensembl" id="ENSBTAT00000053474.3">
    <property type="protein sequence ID" value="ENSBTAP00000051689.2"/>
    <property type="gene ID" value="ENSBTAG00000001877.7"/>
</dbReference>
<reference evidence="6" key="2">
    <citation type="submission" date="2025-08" db="UniProtKB">
        <authorList>
            <consortium name="Ensembl"/>
        </authorList>
    </citation>
    <scope>IDENTIFICATION</scope>
    <source>
        <strain evidence="6">Hereford</strain>
    </source>
</reference>
<dbReference type="VEuPathDB" id="HostDB:ENSBTAG00000001877"/>
<dbReference type="Proteomes" id="UP000009136">
    <property type="component" value="Chromosome X"/>
</dbReference>
<evidence type="ECO:0000256" key="5">
    <source>
        <dbReference type="SAM" id="MobiDB-lite"/>
    </source>
</evidence>
<dbReference type="SMART" id="SM00527">
    <property type="entry name" value="HMG17"/>
    <property type="match status" value="1"/>
</dbReference>
<organism evidence="6 7">
    <name type="scientific">Bos taurus</name>
    <name type="common">Bovine</name>
    <dbReference type="NCBI Taxonomy" id="9913"/>
    <lineage>
        <taxon>Eukaryota</taxon>
        <taxon>Metazoa</taxon>
        <taxon>Chordata</taxon>
        <taxon>Craniata</taxon>
        <taxon>Vertebrata</taxon>
        <taxon>Euteleostomi</taxon>
        <taxon>Mammalia</taxon>
        <taxon>Eutheria</taxon>
        <taxon>Laurasiatheria</taxon>
        <taxon>Artiodactyla</taxon>
        <taxon>Ruminantia</taxon>
        <taxon>Pecora</taxon>
        <taxon>Bovidae</taxon>
        <taxon>Bovinae</taxon>
        <taxon>Bos</taxon>
    </lineage>
</organism>
<dbReference type="AlphaFoldDB" id="E1BA81"/>
<gene>
    <name evidence="6 8" type="primary">HMGN5</name>
</gene>
<dbReference type="Bgee" id="ENSBTAG00000001877">
    <property type="expression patterns" value="Expressed in cumulus cell and 104 other cell types or tissues"/>
</dbReference>
<keyword evidence="7" id="KW-1185">Reference proteome</keyword>
<evidence type="ECO:0000256" key="3">
    <source>
        <dbReference type="ARBA" id="ARBA00023125"/>
    </source>
</evidence>
<proteinExistence type="evidence at protein level"/>
<protein>
    <submittedName>
        <fullName evidence="6">High mobility group nucleosome binding domain 5</fullName>
    </submittedName>
</protein>
<reference evidence="6" key="1">
    <citation type="submission" date="2018-03" db="EMBL/GenBank/DDBJ databases">
        <title>ARS-UCD1.2.</title>
        <authorList>
            <person name="Rosen B.D."/>
            <person name="Bickhart D.M."/>
            <person name="Koren S."/>
            <person name="Schnabel R.D."/>
            <person name="Hall R."/>
            <person name="Zimin A."/>
            <person name="Dreischer C."/>
            <person name="Schultheiss S."/>
            <person name="Schroeder S.G."/>
            <person name="Elsik C.G."/>
            <person name="Couldrey C."/>
            <person name="Liu G.E."/>
            <person name="Van Tassell C.P."/>
            <person name="Phillippy A.M."/>
            <person name="Smith T.P.L."/>
            <person name="Medrano J.F."/>
        </authorList>
    </citation>
    <scope>NUCLEOTIDE SEQUENCE [LARGE SCALE GENOMIC DNA]</scope>
    <source>
        <strain evidence="6">Hereford</strain>
    </source>
</reference>
<evidence type="ECO:0007829" key="9">
    <source>
        <dbReference type="PeptideAtlas" id="E1BA81"/>
    </source>
</evidence>
<dbReference type="InterPro" id="IPR000079">
    <property type="entry name" value="HMGN_fam"/>
</dbReference>
<keyword evidence="9" id="KW-1267">Proteomics identification</keyword>
<comment type="similarity">
    <text evidence="2">Belongs to the HMGN family.</text>
</comment>
<evidence type="ECO:0000256" key="1">
    <source>
        <dbReference type="ARBA" id="ARBA00004123"/>
    </source>
</evidence>
<dbReference type="VGNC" id="VGNC:56709">
    <property type="gene designation" value="HMGN5"/>
</dbReference>
<dbReference type="InterPro" id="IPR040164">
    <property type="entry name" value="HMGN5"/>
</dbReference>
<evidence type="ECO:0000256" key="4">
    <source>
        <dbReference type="ARBA" id="ARBA00023242"/>
    </source>
</evidence>
<dbReference type="GeneTree" id="ENSGT00730000111570"/>
<accession>E1BA81</accession>
<dbReference type="PANTHER" id="PTHR23145">
    <property type="entry name" value="NUCLEOSOMAL BINDING PROTEIN 1"/>
    <property type="match status" value="1"/>
</dbReference>
<feature type="region of interest" description="Disordered" evidence="5">
    <location>
        <begin position="18"/>
        <end position="158"/>
    </location>
</feature>
<sequence length="158" mass="17788">PKRRSARLSALPVPIIPDLKSKRTSTPRKMKTKNDMMGKNTDASAKTIAETKKEDVKDYNNETAENGGAKIIEAPVPEREIEEIKEEKIEDIKEEGEEKKEAMAKDGKEDEKEDQKGDGDQNKEEKGKGEDGKEEEDEKEKRDKKENEDGKGKGEDGK</sequence>
<feature type="compositionally biased region" description="Basic residues" evidence="5">
    <location>
        <begin position="22"/>
        <end position="31"/>
    </location>
</feature>
<evidence type="ECO:0000313" key="8">
    <source>
        <dbReference type="VGNC" id="VGNC:56709"/>
    </source>
</evidence>
<dbReference type="OrthoDB" id="9540224at2759"/>
<dbReference type="GO" id="GO:0005634">
    <property type="term" value="C:nucleus"/>
    <property type="evidence" value="ECO:0007669"/>
    <property type="project" value="UniProtKB-SubCell"/>
</dbReference>
<reference evidence="6" key="3">
    <citation type="submission" date="2025-09" db="UniProtKB">
        <authorList>
            <consortium name="Ensembl"/>
        </authorList>
    </citation>
    <scope>IDENTIFICATION</scope>
    <source>
        <strain evidence="6">Hereford</strain>
    </source>
</reference>
<evidence type="ECO:0000313" key="7">
    <source>
        <dbReference type="Proteomes" id="UP000009136"/>
    </source>
</evidence>
<evidence type="ECO:0000313" key="6">
    <source>
        <dbReference type="Ensembl" id="ENSBTAP00000051689.2"/>
    </source>
</evidence>
<evidence type="ECO:0000256" key="2">
    <source>
        <dbReference type="ARBA" id="ARBA00007696"/>
    </source>
</evidence>
<keyword evidence="3" id="KW-0238">DNA-binding</keyword>
<dbReference type="PANTHER" id="PTHR23145:SF6">
    <property type="entry name" value="HIGH MOBILITY GROUP NUCLEOSOME-BINDING DOMAIN-CONTAINING PROTEIN 5"/>
    <property type="match status" value="1"/>
</dbReference>
<dbReference type="GO" id="GO:0031492">
    <property type="term" value="F:nucleosomal DNA binding"/>
    <property type="evidence" value="ECO:0007669"/>
    <property type="project" value="InterPro"/>
</dbReference>
<keyword evidence="4" id="KW-0539">Nucleus</keyword>
<dbReference type="GO" id="GO:0006325">
    <property type="term" value="P:chromatin organization"/>
    <property type="evidence" value="ECO:0007669"/>
    <property type="project" value="InterPro"/>
</dbReference>
<feature type="compositionally biased region" description="Basic and acidic residues" evidence="5">
    <location>
        <begin position="139"/>
        <end position="158"/>
    </location>
</feature>
<dbReference type="GO" id="GO:0000785">
    <property type="term" value="C:chromatin"/>
    <property type="evidence" value="ECO:0007669"/>
    <property type="project" value="InterPro"/>
</dbReference>
<dbReference type="PaxDb" id="9913-ENSBTAP00000051689"/>
<comment type="subcellular location">
    <subcellularLocation>
        <location evidence="1">Nucleus</location>
    </subcellularLocation>
</comment>
<feature type="compositionally biased region" description="Basic and acidic residues" evidence="5">
    <location>
        <begin position="85"/>
        <end position="131"/>
    </location>
</feature>